<organism evidence="1 2">
    <name type="scientific">Streptosporangium amethystogenes subsp. fukuiense</name>
    <dbReference type="NCBI Taxonomy" id="698418"/>
    <lineage>
        <taxon>Bacteria</taxon>
        <taxon>Bacillati</taxon>
        <taxon>Actinomycetota</taxon>
        <taxon>Actinomycetes</taxon>
        <taxon>Streptosporangiales</taxon>
        <taxon>Streptosporangiaceae</taxon>
        <taxon>Streptosporangium</taxon>
    </lineage>
</organism>
<accession>A0ABW2SYR7</accession>
<sequence length="48" mass="5258">MDGTFAVEEARTLMPALLKQAAGLAPSEALDLRWTLRRVIASLDESSR</sequence>
<comment type="caution">
    <text evidence="1">The sequence shown here is derived from an EMBL/GenBank/DDBJ whole genome shotgun (WGS) entry which is preliminary data.</text>
</comment>
<reference evidence="2" key="1">
    <citation type="journal article" date="2019" name="Int. J. Syst. Evol. Microbiol.">
        <title>The Global Catalogue of Microorganisms (GCM) 10K type strain sequencing project: providing services to taxonomists for standard genome sequencing and annotation.</title>
        <authorList>
            <consortium name="The Broad Institute Genomics Platform"/>
            <consortium name="The Broad Institute Genome Sequencing Center for Infectious Disease"/>
            <person name="Wu L."/>
            <person name="Ma J."/>
        </authorList>
    </citation>
    <scope>NUCLEOTIDE SEQUENCE [LARGE SCALE GENOMIC DNA]</scope>
    <source>
        <strain evidence="2">JCM 10083</strain>
    </source>
</reference>
<dbReference type="Proteomes" id="UP001596514">
    <property type="component" value="Unassembled WGS sequence"/>
</dbReference>
<evidence type="ECO:0000313" key="2">
    <source>
        <dbReference type="Proteomes" id="UP001596514"/>
    </source>
</evidence>
<gene>
    <name evidence="1" type="ORF">ACFQVD_12860</name>
</gene>
<keyword evidence="2" id="KW-1185">Reference proteome</keyword>
<proteinExistence type="predicted"/>
<evidence type="ECO:0000313" key="1">
    <source>
        <dbReference type="EMBL" id="MFC7600986.1"/>
    </source>
</evidence>
<protein>
    <submittedName>
        <fullName evidence="1">Uncharacterized protein</fullName>
    </submittedName>
</protein>
<dbReference type="RefSeq" id="WP_343961016.1">
    <property type="nucleotide sequence ID" value="NZ_BAAAGK010000002.1"/>
</dbReference>
<dbReference type="EMBL" id="JBHTEE010000001">
    <property type="protein sequence ID" value="MFC7600986.1"/>
    <property type="molecule type" value="Genomic_DNA"/>
</dbReference>
<name>A0ABW2SYR7_9ACTN</name>